<dbReference type="EMBL" id="JBBNAE010000002">
    <property type="protein sequence ID" value="KAK9144975.1"/>
    <property type="molecule type" value="Genomic_DNA"/>
</dbReference>
<keyword evidence="1" id="KW-1133">Transmembrane helix</keyword>
<name>A0AAP0K5E3_9MAGN</name>
<proteinExistence type="predicted"/>
<dbReference type="Proteomes" id="UP001417504">
    <property type="component" value="Unassembled WGS sequence"/>
</dbReference>
<evidence type="ECO:0000256" key="1">
    <source>
        <dbReference type="SAM" id="Phobius"/>
    </source>
</evidence>
<dbReference type="AlphaFoldDB" id="A0AAP0K5E3"/>
<feature type="transmembrane region" description="Helical" evidence="1">
    <location>
        <begin position="6"/>
        <end position="24"/>
    </location>
</feature>
<evidence type="ECO:0000313" key="3">
    <source>
        <dbReference type="Proteomes" id="UP001417504"/>
    </source>
</evidence>
<organism evidence="2 3">
    <name type="scientific">Stephania japonica</name>
    <dbReference type="NCBI Taxonomy" id="461633"/>
    <lineage>
        <taxon>Eukaryota</taxon>
        <taxon>Viridiplantae</taxon>
        <taxon>Streptophyta</taxon>
        <taxon>Embryophyta</taxon>
        <taxon>Tracheophyta</taxon>
        <taxon>Spermatophyta</taxon>
        <taxon>Magnoliopsida</taxon>
        <taxon>Ranunculales</taxon>
        <taxon>Menispermaceae</taxon>
        <taxon>Menispermoideae</taxon>
        <taxon>Cissampelideae</taxon>
        <taxon>Stephania</taxon>
    </lineage>
</organism>
<keyword evidence="1" id="KW-0812">Transmembrane</keyword>
<protein>
    <submittedName>
        <fullName evidence="2">Uncharacterized protein</fullName>
    </submittedName>
</protein>
<comment type="caution">
    <text evidence="2">The sequence shown here is derived from an EMBL/GenBank/DDBJ whole genome shotgun (WGS) entry which is preliminary data.</text>
</comment>
<evidence type="ECO:0000313" key="2">
    <source>
        <dbReference type="EMBL" id="KAK9144975.1"/>
    </source>
</evidence>
<sequence>MQMLLNFIFPLYVVVLSLMVAYLLKNIVMKNSSIPWSLVCIGNVETCIGLGRDDM</sequence>
<gene>
    <name evidence="2" type="ORF">Sjap_004878</name>
</gene>
<accession>A0AAP0K5E3</accession>
<reference evidence="2 3" key="1">
    <citation type="submission" date="2024-01" db="EMBL/GenBank/DDBJ databases">
        <title>Genome assemblies of Stephania.</title>
        <authorList>
            <person name="Yang L."/>
        </authorList>
    </citation>
    <scope>NUCLEOTIDE SEQUENCE [LARGE SCALE GENOMIC DNA]</scope>
    <source>
        <strain evidence="2">QJT</strain>
        <tissue evidence="2">Leaf</tissue>
    </source>
</reference>
<keyword evidence="1" id="KW-0472">Membrane</keyword>
<keyword evidence="3" id="KW-1185">Reference proteome</keyword>